<reference evidence="2 3" key="1">
    <citation type="submission" date="2016-11" db="EMBL/GenBank/DDBJ databases">
        <authorList>
            <person name="Jaros S."/>
            <person name="Januszkiewicz K."/>
            <person name="Wedrychowicz H."/>
        </authorList>
    </citation>
    <scope>NUCLEOTIDE SEQUENCE [LARGE SCALE GENOMIC DNA]</scope>
    <source>
        <strain evidence="2 3">DSM 19436</strain>
    </source>
</reference>
<accession>A0A1M5GZM6</accession>
<dbReference type="Pfam" id="PF13508">
    <property type="entry name" value="Acetyltransf_7"/>
    <property type="match status" value="1"/>
</dbReference>
<dbReference type="STRING" id="1122133.SAMN02745157_3576"/>
<dbReference type="Proteomes" id="UP000184485">
    <property type="component" value="Unassembled WGS sequence"/>
</dbReference>
<sequence>MDWTLRDEQPADGSAISALTTAAFAGRPYSAGTEAAIVDTLRMAGALTISLIAIDADGRIVGHVAFSPVTIGEASDGWFGLGPVSVDPSRQRGGIGTALITSGLDRLRAGGAKGCVVLGDPGYYRRFGFENDRSVTLEGPPPEYFMVLGFGEVKAEGEARFHAAFGA</sequence>
<keyword evidence="3" id="KW-1185">Reference proteome</keyword>
<dbReference type="RefSeq" id="WP_073055334.1">
    <property type="nucleotide sequence ID" value="NZ_FQUP01000003.1"/>
</dbReference>
<evidence type="ECO:0000313" key="3">
    <source>
        <dbReference type="Proteomes" id="UP000184485"/>
    </source>
</evidence>
<dbReference type="SUPFAM" id="SSF55729">
    <property type="entry name" value="Acyl-CoA N-acyltransferases (Nat)"/>
    <property type="match status" value="1"/>
</dbReference>
<feature type="domain" description="N-acetyltransferase" evidence="1">
    <location>
        <begin position="3"/>
        <end position="151"/>
    </location>
</feature>
<organism evidence="2 3">
    <name type="scientific">Kaistia soli DSM 19436</name>
    <dbReference type="NCBI Taxonomy" id="1122133"/>
    <lineage>
        <taxon>Bacteria</taxon>
        <taxon>Pseudomonadati</taxon>
        <taxon>Pseudomonadota</taxon>
        <taxon>Alphaproteobacteria</taxon>
        <taxon>Hyphomicrobiales</taxon>
        <taxon>Kaistiaceae</taxon>
        <taxon>Kaistia</taxon>
    </lineage>
</organism>
<dbReference type="PROSITE" id="PS51186">
    <property type="entry name" value="GNAT"/>
    <property type="match status" value="1"/>
</dbReference>
<dbReference type="InterPro" id="IPR000182">
    <property type="entry name" value="GNAT_dom"/>
</dbReference>
<dbReference type="EMBL" id="FQUP01000003">
    <property type="protein sequence ID" value="SHG09209.1"/>
    <property type="molecule type" value="Genomic_DNA"/>
</dbReference>
<gene>
    <name evidence="2" type="ORF">SAMN02745157_3576</name>
</gene>
<keyword evidence="2" id="KW-0808">Transferase</keyword>
<evidence type="ECO:0000313" key="2">
    <source>
        <dbReference type="EMBL" id="SHG09209.1"/>
    </source>
</evidence>
<dbReference type="Gene3D" id="3.40.630.30">
    <property type="match status" value="1"/>
</dbReference>
<dbReference type="OrthoDB" id="9797178at2"/>
<proteinExistence type="predicted"/>
<dbReference type="GO" id="GO:0016747">
    <property type="term" value="F:acyltransferase activity, transferring groups other than amino-acyl groups"/>
    <property type="evidence" value="ECO:0007669"/>
    <property type="project" value="InterPro"/>
</dbReference>
<dbReference type="AlphaFoldDB" id="A0A1M5GZM6"/>
<name>A0A1M5GZM6_9HYPH</name>
<dbReference type="InterPro" id="IPR016181">
    <property type="entry name" value="Acyl_CoA_acyltransferase"/>
</dbReference>
<evidence type="ECO:0000259" key="1">
    <source>
        <dbReference type="PROSITE" id="PS51186"/>
    </source>
</evidence>
<protein>
    <submittedName>
        <fullName evidence="2">Putative acetyltransferase</fullName>
    </submittedName>
</protein>
<dbReference type="CDD" id="cd04301">
    <property type="entry name" value="NAT_SF"/>
    <property type="match status" value="1"/>
</dbReference>